<dbReference type="InterPro" id="IPR027021">
    <property type="entry name" value="C-di-GMP_BP_PA4608"/>
</dbReference>
<accession>A0ABS9JXQ8</accession>
<evidence type="ECO:0000256" key="1">
    <source>
        <dbReference type="PIRNR" id="PIRNR028141"/>
    </source>
</evidence>
<evidence type="ECO:0000259" key="2">
    <source>
        <dbReference type="Pfam" id="PF07238"/>
    </source>
</evidence>
<proteinExistence type="predicted"/>
<dbReference type="EMBL" id="JAKLTN010000001">
    <property type="protein sequence ID" value="MCG2575697.1"/>
    <property type="molecule type" value="Genomic_DNA"/>
</dbReference>
<name>A0ABS9JXQ8_9RHOO</name>
<organism evidence="3 4">
    <name type="scientific">Dechloromonas hankyongensis</name>
    <dbReference type="NCBI Taxonomy" id="2908002"/>
    <lineage>
        <taxon>Bacteria</taxon>
        <taxon>Pseudomonadati</taxon>
        <taxon>Pseudomonadota</taxon>
        <taxon>Betaproteobacteria</taxon>
        <taxon>Rhodocyclales</taxon>
        <taxon>Azonexaceae</taxon>
        <taxon>Dechloromonas</taxon>
    </lineage>
</organism>
<comment type="subunit">
    <text evidence="1">Monomer in both c-di-GMP-bound and free forms.</text>
</comment>
<comment type="caution">
    <text evidence="3">The sequence shown here is derived from an EMBL/GenBank/DDBJ whole genome shotgun (WGS) entry which is preliminary data.</text>
</comment>
<dbReference type="Gene3D" id="2.40.10.220">
    <property type="entry name" value="predicted glycosyltransferase like domains"/>
    <property type="match status" value="1"/>
</dbReference>
<dbReference type="Proteomes" id="UP001165384">
    <property type="component" value="Unassembled WGS sequence"/>
</dbReference>
<evidence type="ECO:0000313" key="4">
    <source>
        <dbReference type="Proteomes" id="UP001165384"/>
    </source>
</evidence>
<dbReference type="SUPFAM" id="SSF141371">
    <property type="entry name" value="PilZ domain-like"/>
    <property type="match status" value="1"/>
</dbReference>
<protein>
    <recommendedName>
        <fullName evidence="1">Cyclic diguanosine monophosphate-binding protein</fullName>
        <shortName evidence="1">c-di-GMP-binding protein</shortName>
    </recommendedName>
    <alternativeName>
        <fullName evidence="1">Pilz domain-containing protein</fullName>
    </alternativeName>
</protein>
<dbReference type="Pfam" id="PF07238">
    <property type="entry name" value="PilZ"/>
    <property type="match status" value="1"/>
</dbReference>
<reference evidence="3" key="1">
    <citation type="submission" date="2022-01" db="EMBL/GenBank/DDBJ databases">
        <authorList>
            <person name="Jo J.-H."/>
            <person name="Im W.-T."/>
        </authorList>
    </citation>
    <scope>NUCLEOTIDE SEQUENCE</scope>
    <source>
        <strain evidence="3">XY25</strain>
    </source>
</reference>
<keyword evidence="1" id="KW-0547">Nucleotide-binding</keyword>
<evidence type="ECO:0000313" key="3">
    <source>
        <dbReference type="EMBL" id="MCG2575697.1"/>
    </source>
</evidence>
<dbReference type="PIRSF" id="PIRSF028141">
    <property type="entry name" value="C-di-GMP_BP_PA4608"/>
    <property type="match status" value="1"/>
</dbReference>
<feature type="domain" description="PilZ" evidence="2">
    <location>
        <begin position="4"/>
        <end position="102"/>
    </location>
</feature>
<dbReference type="RefSeq" id="WP_275706876.1">
    <property type="nucleotide sequence ID" value="NZ_JAKLTN010000001.1"/>
</dbReference>
<dbReference type="InterPro" id="IPR009875">
    <property type="entry name" value="PilZ_domain"/>
</dbReference>
<keyword evidence="4" id="KW-1185">Reference proteome</keyword>
<keyword evidence="1" id="KW-0973">c-di-GMP</keyword>
<gene>
    <name evidence="3" type="ORF">LZ012_01670</name>
</gene>
<sequence length="121" mass="13367">MNTNRRRFSRIPFQSQATLFLPDGEHAVAVLDLSLQGALIAPTGPMYVTMGNNGVLKIRLDDAETCIRMGVTVVHHMADDSYGLACREIDLDSVTHLRRLVALNLGDEALAEREFALLAHH</sequence>
<comment type="function">
    <text evidence="1">Binds the second messenger bis-(3'-5') cyclic dimeric guanosine monophosphate (c-di-GMP). Can bind two c-di-GMP molecules per monomer. May play a role in bacterial second-messenger regulated processes. Binding to c-di-GMP induces a conformational change of the C- and N-termini resulting in the exposure of a highly negative surface on one side of the protein to a possible effector protein.</text>
</comment>